<evidence type="ECO:0008006" key="4">
    <source>
        <dbReference type="Google" id="ProtNLM"/>
    </source>
</evidence>
<evidence type="ECO:0000256" key="1">
    <source>
        <dbReference type="SAM" id="Phobius"/>
    </source>
</evidence>
<evidence type="ECO:0000313" key="2">
    <source>
        <dbReference type="EMBL" id="SHE30479.1"/>
    </source>
</evidence>
<organism evidence="2 3">
    <name type="scientific">Psychroflexus salarius</name>
    <dbReference type="NCBI Taxonomy" id="1155689"/>
    <lineage>
        <taxon>Bacteria</taxon>
        <taxon>Pseudomonadati</taxon>
        <taxon>Bacteroidota</taxon>
        <taxon>Flavobacteriia</taxon>
        <taxon>Flavobacteriales</taxon>
        <taxon>Flavobacteriaceae</taxon>
        <taxon>Psychroflexus</taxon>
    </lineage>
</organism>
<dbReference type="AlphaFoldDB" id="A0A1M4SE55"/>
<reference evidence="2 3" key="1">
    <citation type="submission" date="2016-11" db="EMBL/GenBank/DDBJ databases">
        <authorList>
            <person name="Jaros S."/>
            <person name="Januszkiewicz K."/>
            <person name="Wedrychowicz H."/>
        </authorList>
    </citation>
    <scope>NUCLEOTIDE SEQUENCE [LARGE SCALE GENOMIC DNA]</scope>
    <source>
        <strain evidence="2 3">DSM 25661</strain>
    </source>
</reference>
<dbReference type="Proteomes" id="UP000184462">
    <property type="component" value="Unassembled WGS sequence"/>
</dbReference>
<dbReference type="EMBL" id="FQTW01000001">
    <property type="protein sequence ID" value="SHE30479.1"/>
    <property type="molecule type" value="Genomic_DNA"/>
</dbReference>
<dbReference type="STRING" id="1155689.SAMN05444278_101110"/>
<feature type="transmembrane region" description="Helical" evidence="1">
    <location>
        <begin position="12"/>
        <end position="32"/>
    </location>
</feature>
<keyword evidence="1" id="KW-0812">Transmembrane</keyword>
<dbReference type="OrthoDB" id="883418at2"/>
<protein>
    <recommendedName>
        <fullName evidence="4">DUF1772 domain-containing protein</fullName>
    </recommendedName>
</protein>
<proteinExistence type="predicted"/>
<accession>A0A1M4SE55</accession>
<feature type="transmembrane region" description="Helical" evidence="1">
    <location>
        <begin position="71"/>
        <end position="94"/>
    </location>
</feature>
<evidence type="ECO:0000313" key="3">
    <source>
        <dbReference type="Proteomes" id="UP000184462"/>
    </source>
</evidence>
<dbReference type="RefSeq" id="WP_073190526.1">
    <property type="nucleotide sequence ID" value="NZ_FQTW01000001.1"/>
</dbReference>
<sequence length="135" mass="15895">MIIEVFKFCVDFGLLVLILMVQVIVYPSFLHFSKTNLIKWHQSYTPKITTIVAPLMIAQVALHAYTLIFSFSYLQVIQTILIASVWLITFLYFVPLHQKIESKQFTTQNLKNLINYNWLRTIIWLFIVLLSLLEL</sequence>
<gene>
    <name evidence="2" type="ORF">SAMN05444278_101110</name>
</gene>
<keyword evidence="1" id="KW-0472">Membrane</keyword>
<feature type="transmembrane region" description="Helical" evidence="1">
    <location>
        <begin position="115"/>
        <end position="133"/>
    </location>
</feature>
<name>A0A1M4SE55_9FLAO</name>
<keyword evidence="3" id="KW-1185">Reference proteome</keyword>
<keyword evidence="1" id="KW-1133">Transmembrane helix</keyword>
<feature type="transmembrane region" description="Helical" evidence="1">
    <location>
        <begin position="44"/>
        <end position="65"/>
    </location>
</feature>